<name>A0A9D1MET3_9FIRM</name>
<organism evidence="2 3">
    <name type="scientific">Candidatus Scatosoma pullistercoris</name>
    <dbReference type="NCBI Taxonomy" id="2840934"/>
    <lineage>
        <taxon>Bacteria</taxon>
        <taxon>Bacillati</taxon>
        <taxon>Bacillota</taxon>
        <taxon>Clostridia</taxon>
        <taxon>Candidatus Scatosoma</taxon>
    </lineage>
</organism>
<dbReference type="InterPro" id="IPR016181">
    <property type="entry name" value="Acyl_CoA_acyltransferase"/>
</dbReference>
<dbReference type="PROSITE" id="PS51186">
    <property type="entry name" value="GNAT"/>
    <property type="match status" value="1"/>
</dbReference>
<evidence type="ECO:0000313" key="3">
    <source>
        <dbReference type="Proteomes" id="UP000824081"/>
    </source>
</evidence>
<reference evidence="2" key="2">
    <citation type="journal article" date="2021" name="PeerJ">
        <title>Extensive microbial diversity within the chicken gut microbiome revealed by metagenomics and culture.</title>
        <authorList>
            <person name="Gilroy R."/>
            <person name="Ravi A."/>
            <person name="Getino M."/>
            <person name="Pursley I."/>
            <person name="Horton D.L."/>
            <person name="Alikhan N.F."/>
            <person name="Baker D."/>
            <person name="Gharbi K."/>
            <person name="Hall N."/>
            <person name="Watson M."/>
            <person name="Adriaenssens E.M."/>
            <person name="Foster-Nyarko E."/>
            <person name="Jarju S."/>
            <person name="Secka A."/>
            <person name="Antonio M."/>
            <person name="Oren A."/>
            <person name="Chaudhuri R.R."/>
            <person name="La Ragione R."/>
            <person name="Hildebrand F."/>
            <person name="Pallen M.J."/>
        </authorList>
    </citation>
    <scope>NUCLEOTIDE SEQUENCE</scope>
    <source>
        <strain evidence="2">11687</strain>
    </source>
</reference>
<protein>
    <submittedName>
        <fullName evidence="2">GNAT family N-acetyltransferase</fullName>
    </submittedName>
</protein>
<dbReference type="EMBL" id="DVMZ01000083">
    <property type="protein sequence ID" value="HIU59080.1"/>
    <property type="molecule type" value="Genomic_DNA"/>
</dbReference>
<feature type="domain" description="N-acetyltransferase" evidence="1">
    <location>
        <begin position="1"/>
        <end position="151"/>
    </location>
</feature>
<dbReference type="GO" id="GO:0016747">
    <property type="term" value="F:acyltransferase activity, transferring groups other than amino-acyl groups"/>
    <property type="evidence" value="ECO:0007669"/>
    <property type="project" value="InterPro"/>
</dbReference>
<sequence length="180" mass="20062">MKLIPARDSARLTAIENLYLSAFPAAERKPFSLLLEKQREGSVEILSLEEDGAFAGLAILVRLDDLVLLDYFAVSPGQRGRGIGGESLKLLNEHCRGSRFFLEIEDVGVPSDNAEQRRRRRAFYLRHGMTPLPFRVNLFGVQMELLSFGAPLTFDEYFRLYRDIFGASVAANVLPAGGTP</sequence>
<dbReference type="Gene3D" id="3.40.630.30">
    <property type="match status" value="1"/>
</dbReference>
<proteinExistence type="predicted"/>
<reference evidence="2" key="1">
    <citation type="submission" date="2020-10" db="EMBL/GenBank/DDBJ databases">
        <authorList>
            <person name="Gilroy R."/>
        </authorList>
    </citation>
    <scope>NUCLEOTIDE SEQUENCE</scope>
    <source>
        <strain evidence="2">11687</strain>
    </source>
</reference>
<dbReference type="Pfam" id="PF00583">
    <property type="entry name" value="Acetyltransf_1"/>
    <property type="match status" value="1"/>
</dbReference>
<evidence type="ECO:0000259" key="1">
    <source>
        <dbReference type="PROSITE" id="PS51186"/>
    </source>
</evidence>
<accession>A0A9D1MET3</accession>
<dbReference type="Proteomes" id="UP000824081">
    <property type="component" value="Unassembled WGS sequence"/>
</dbReference>
<dbReference type="AlphaFoldDB" id="A0A9D1MET3"/>
<evidence type="ECO:0000313" key="2">
    <source>
        <dbReference type="EMBL" id="HIU59080.1"/>
    </source>
</evidence>
<dbReference type="SUPFAM" id="SSF55729">
    <property type="entry name" value="Acyl-CoA N-acyltransferases (Nat)"/>
    <property type="match status" value="1"/>
</dbReference>
<comment type="caution">
    <text evidence="2">The sequence shown here is derived from an EMBL/GenBank/DDBJ whole genome shotgun (WGS) entry which is preliminary data.</text>
</comment>
<gene>
    <name evidence="2" type="ORF">IAC57_03155</name>
</gene>
<dbReference type="InterPro" id="IPR000182">
    <property type="entry name" value="GNAT_dom"/>
</dbReference>